<dbReference type="AlphaFoldDB" id="A0A285PIA8"/>
<proteinExistence type="predicted"/>
<evidence type="ECO:0000313" key="2">
    <source>
        <dbReference type="Proteomes" id="UP000219439"/>
    </source>
</evidence>
<dbReference type="Proteomes" id="UP000219439">
    <property type="component" value="Unassembled WGS sequence"/>
</dbReference>
<organism evidence="1 2">
    <name type="scientific">Cohaesibacter gelatinilyticus</name>
    <dbReference type="NCBI Taxonomy" id="372072"/>
    <lineage>
        <taxon>Bacteria</taxon>
        <taxon>Pseudomonadati</taxon>
        <taxon>Pseudomonadota</taxon>
        <taxon>Alphaproteobacteria</taxon>
        <taxon>Hyphomicrobiales</taxon>
        <taxon>Cohaesibacteraceae</taxon>
    </lineage>
</organism>
<accession>A0A285PIA8</accession>
<dbReference type="EMBL" id="OBEL01000007">
    <property type="protein sequence ID" value="SNZ21158.1"/>
    <property type="molecule type" value="Genomic_DNA"/>
</dbReference>
<protein>
    <submittedName>
        <fullName evidence="1">Uncharacterized protein</fullName>
    </submittedName>
</protein>
<name>A0A285PIA8_9HYPH</name>
<keyword evidence="2" id="KW-1185">Reference proteome</keyword>
<sequence length="34" mass="3763">MTAPEERLCELGLELPAPTKAPEGVHLPFPCRME</sequence>
<gene>
    <name evidence="1" type="ORF">SAMN06265368_4275</name>
</gene>
<reference evidence="1 2" key="1">
    <citation type="submission" date="2017-09" db="EMBL/GenBank/DDBJ databases">
        <authorList>
            <person name="Ehlers B."/>
            <person name="Leendertz F.H."/>
        </authorList>
    </citation>
    <scope>NUCLEOTIDE SEQUENCE [LARGE SCALE GENOMIC DNA]</scope>
    <source>
        <strain evidence="1 2">DSM 18289</strain>
    </source>
</reference>
<evidence type="ECO:0000313" key="1">
    <source>
        <dbReference type="EMBL" id="SNZ21158.1"/>
    </source>
</evidence>